<dbReference type="AlphaFoldDB" id="A0A9P4US61"/>
<evidence type="ECO:0000313" key="1">
    <source>
        <dbReference type="EMBL" id="KAF2722745.1"/>
    </source>
</evidence>
<name>A0A9P4US61_9PEZI</name>
<evidence type="ECO:0000313" key="2">
    <source>
        <dbReference type="Proteomes" id="UP000799441"/>
    </source>
</evidence>
<dbReference type="EMBL" id="MU003780">
    <property type="protein sequence ID" value="KAF2722745.1"/>
    <property type="molecule type" value="Genomic_DNA"/>
</dbReference>
<organism evidence="1 2">
    <name type="scientific">Polychaeton citri CBS 116435</name>
    <dbReference type="NCBI Taxonomy" id="1314669"/>
    <lineage>
        <taxon>Eukaryota</taxon>
        <taxon>Fungi</taxon>
        <taxon>Dikarya</taxon>
        <taxon>Ascomycota</taxon>
        <taxon>Pezizomycotina</taxon>
        <taxon>Dothideomycetes</taxon>
        <taxon>Dothideomycetidae</taxon>
        <taxon>Capnodiales</taxon>
        <taxon>Capnodiaceae</taxon>
        <taxon>Polychaeton</taxon>
    </lineage>
</organism>
<accession>A0A9P4US61</accession>
<dbReference type="Proteomes" id="UP000799441">
    <property type="component" value="Unassembled WGS sequence"/>
</dbReference>
<protein>
    <submittedName>
        <fullName evidence="1">Uncharacterized protein</fullName>
    </submittedName>
</protein>
<sequence length="162" mass="17706">MEGGACNVIDSVWVKVLLCMQFYRTSSLASIVVRDLFGSASYLKSRLCCLIGLIIHMRVALPTQCFEQMKLDALGEGTPHAPALALVGYSSSGGLQCVCRTLCADHGPGETYDALYCRKTSLMHRRNHAYIRSRRGGPLLASANLKHASYHDLQDIQSVSKA</sequence>
<keyword evidence="2" id="KW-1185">Reference proteome</keyword>
<proteinExistence type="predicted"/>
<gene>
    <name evidence="1" type="ORF">K431DRAFT_38758</name>
</gene>
<reference evidence="1" key="1">
    <citation type="journal article" date="2020" name="Stud. Mycol.">
        <title>101 Dothideomycetes genomes: a test case for predicting lifestyles and emergence of pathogens.</title>
        <authorList>
            <person name="Haridas S."/>
            <person name="Albert R."/>
            <person name="Binder M."/>
            <person name="Bloem J."/>
            <person name="Labutti K."/>
            <person name="Salamov A."/>
            <person name="Andreopoulos B."/>
            <person name="Baker S."/>
            <person name="Barry K."/>
            <person name="Bills G."/>
            <person name="Bluhm B."/>
            <person name="Cannon C."/>
            <person name="Castanera R."/>
            <person name="Culley D."/>
            <person name="Daum C."/>
            <person name="Ezra D."/>
            <person name="Gonzalez J."/>
            <person name="Henrissat B."/>
            <person name="Kuo A."/>
            <person name="Liang C."/>
            <person name="Lipzen A."/>
            <person name="Lutzoni F."/>
            <person name="Magnuson J."/>
            <person name="Mondo S."/>
            <person name="Nolan M."/>
            <person name="Ohm R."/>
            <person name="Pangilinan J."/>
            <person name="Park H.-J."/>
            <person name="Ramirez L."/>
            <person name="Alfaro M."/>
            <person name="Sun H."/>
            <person name="Tritt A."/>
            <person name="Yoshinaga Y."/>
            <person name="Zwiers L.-H."/>
            <person name="Turgeon B."/>
            <person name="Goodwin S."/>
            <person name="Spatafora J."/>
            <person name="Crous P."/>
            <person name="Grigoriev I."/>
        </authorList>
    </citation>
    <scope>NUCLEOTIDE SEQUENCE</scope>
    <source>
        <strain evidence="1">CBS 116435</strain>
    </source>
</reference>
<comment type="caution">
    <text evidence="1">The sequence shown here is derived from an EMBL/GenBank/DDBJ whole genome shotgun (WGS) entry which is preliminary data.</text>
</comment>